<feature type="region of interest" description="Disordered" evidence="2">
    <location>
        <begin position="481"/>
        <end position="519"/>
    </location>
</feature>
<dbReference type="Gene3D" id="3.30.519.10">
    <property type="entry name" value="Guanine Nucleotide Dissociation Inhibitor, domain 2"/>
    <property type="match status" value="1"/>
</dbReference>
<dbReference type="GO" id="GO:0005968">
    <property type="term" value="C:Rab-protein geranylgeranyltransferase complex"/>
    <property type="evidence" value="ECO:0007669"/>
    <property type="project" value="TreeGrafter"/>
</dbReference>
<sequence length="519" mass="58364">MACHTLDSIIDWAVKKESIEKVDDDSRINDIDRVWLHEIDEEEEKDDIKEIVESVVDEVILRAAKQIGKRFNIDLQPKFCFGRGESTQAMIHLGVAHYLEFTPVRATWYCPLDDQMQRVPNSKKDIFTSRQLKPATKRKLMRFLQESMDATIQAAENLNERELTSSRALRRPQNKKNTAQNNTFEHISFEQGLCARYNFEKKEAKLIAAAVALAPDENTSWTDGICNVGRHLSALGAFVGCDSALVAPLYGAGELPQAFCRACAVQGGIYALRTQVINLCFDHEKVTAVRFNGNRLVHCTRGCVIRADAIMSKTTMRCYRRIALIQRPPFSENGPLALIVDTTPRVQALLVDYTTYAIPESLPDLCLLHFETFGNDQKACLSALKAARDFFHCRTLWTQAFSYPIHDSFTISPKKNLAVCRRLCPTLDVFPQVQHASELAKLHFDLDLLAAPPQEKIPTIGPPEDEDDHILEDIATKLERSVTTSDNVDNPPSLSTATVVPISSANAKDKEEQYQVKTK</sequence>
<dbReference type="GO" id="GO:0007264">
    <property type="term" value="P:small GTPase-mediated signal transduction"/>
    <property type="evidence" value="ECO:0007669"/>
    <property type="project" value="InterPro"/>
</dbReference>
<dbReference type="GO" id="GO:0016192">
    <property type="term" value="P:vesicle-mediated transport"/>
    <property type="evidence" value="ECO:0007669"/>
    <property type="project" value="TreeGrafter"/>
</dbReference>
<dbReference type="InterPro" id="IPR018203">
    <property type="entry name" value="GDP_dissociation_inhibitor"/>
</dbReference>
<dbReference type="PANTHER" id="PTHR11787:SF4">
    <property type="entry name" value="CHM, RAB ESCORT PROTEIN 1"/>
    <property type="match status" value="1"/>
</dbReference>
<feature type="compositionally biased region" description="Polar residues" evidence="2">
    <location>
        <begin position="481"/>
        <end position="506"/>
    </location>
</feature>
<dbReference type="InterPro" id="IPR036188">
    <property type="entry name" value="FAD/NAD-bd_sf"/>
</dbReference>
<name>A0A7S3NLL9_9STRA</name>
<dbReference type="Gene3D" id="1.10.405.10">
    <property type="entry name" value="Guanine Nucleotide Dissociation Inhibitor, domain 1"/>
    <property type="match status" value="1"/>
</dbReference>
<dbReference type="GO" id="GO:0005634">
    <property type="term" value="C:nucleus"/>
    <property type="evidence" value="ECO:0007669"/>
    <property type="project" value="TreeGrafter"/>
</dbReference>
<dbReference type="GO" id="GO:0005092">
    <property type="term" value="F:GDP-dissociation inhibitor activity"/>
    <property type="evidence" value="ECO:0007669"/>
    <property type="project" value="InterPro"/>
</dbReference>
<evidence type="ECO:0000313" key="3">
    <source>
        <dbReference type="EMBL" id="CAE0365752.1"/>
    </source>
</evidence>
<accession>A0A7S3NLL9</accession>
<dbReference type="GO" id="GO:0005829">
    <property type="term" value="C:cytosol"/>
    <property type="evidence" value="ECO:0007669"/>
    <property type="project" value="TreeGrafter"/>
</dbReference>
<evidence type="ECO:0000256" key="1">
    <source>
        <dbReference type="ARBA" id="ARBA00005593"/>
    </source>
</evidence>
<dbReference type="EMBL" id="HBIJ01009243">
    <property type="protein sequence ID" value="CAE0365752.1"/>
    <property type="molecule type" value="Transcribed_RNA"/>
</dbReference>
<organism evidence="3">
    <name type="scientific">Aureoumbra lagunensis</name>
    <dbReference type="NCBI Taxonomy" id="44058"/>
    <lineage>
        <taxon>Eukaryota</taxon>
        <taxon>Sar</taxon>
        <taxon>Stramenopiles</taxon>
        <taxon>Ochrophyta</taxon>
        <taxon>Pelagophyceae</taxon>
        <taxon>Pelagomonadales</taxon>
        <taxon>Aureoumbra</taxon>
    </lineage>
</organism>
<feature type="compositionally biased region" description="Basic and acidic residues" evidence="2">
    <location>
        <begin position="507"/>
        <end position="519"/>
    </location>
</feature>
<evidence type="ECO:0000256" key="2">
    <source>
        <dbReference type="SAM" id="MobiDB-lite"/>
    </source>
</evidence>
<dbReference type="PRINTS" id="PR00891">
    <property type="entry name" value="RABGDIREP"/>
</dbReference>
<reference evidence="3" key="1">
    <citation type="submission" date="2021-01" db="EMBL/GenBank/DDBJ databases">
        <authorList>
            <person name="Corre E."/>
            <person name="Pelletier E."/>
            <person name="Niang G."/>
            <person name="Scheremetjew M."/>
            <person name="Finn R."/>
            <person name="Kale V."/>
            <person name="Holt S."/>
            <person name="Cochrane G."/>
            <person name="Meng A."/>
            <person name="Brown T."/>
            <person name="Cohen L."/>
        </authorList>
    </citation>
    <scope>NUCLEOTIDE SEQUENCE</scope>
    <source>
        <strain evidence="3">CCMP1510</strain>
    </source>
</reference>
<gene>
    <name evidence="3" type="ORF">ALAG00032_LOCUS6496</name>
</gene>
<protein>
    <submittedName>
        <fullName evidence="3">Uncharacterized protein</fullName>
    </submittedName>
</protein>
<comment type="similarity">
    <text evidence="1">Belongs to the Rab GDI family.</text>
</comment>
<proteinExistence type="inferred from homology"/>
<dbReference type="Pfam" id="PF00996">
    <property type="entry name" value="GDI"/>
    <property type="match status" value="1"/>
</dbReference>
<dbReference type="PANTHER" id="PTHR11787">
    <property type="entry name" value="RAB GDP-DISSOCIATION INHIBITOR"/>
    <property type="match status" value="1"/>
</dbReference>
<dbReference type="SUPFAM" id="SSF51905">
    <property type="entry name" value="FAD/NAD(P)-binding domain"/>
    <property type="match status" value="1"/>
</dbReference>
<dbReference type="AlphaFoldDB" id="A0A7S3NLL9"/>
<dbReference type="Gene3D" id="3.50.50.60">
    <property type="entry name" value="FAD/NAD(P)-binding domain"/>
    <property type="match status" value="1"/>
</dbReference>